<dbReference type="PANTHER" id="PTHR30288:SF0">
    <property type="entry name" value="FLAGELLAR HOOK-ASSOCIATED PROTEIN 2"/>
    <property type="match status" value="1"/>
</dbReference>
<name>A0A3G1KT94_FORW1</name>
<evidence type="ECO:0000313" key="9">
    <source>
        <dbReference type="Proteomes" id="UP000323521"/>
    </source>
</evidence>
<dbReference type="AlphaFoldDB" id="A0A3G1KT94"/>
<dbReference type="PANTHER" id="PTHR30288">
    <property type="entry name" value="FLAGELLAR CAP/ASSEMBLY PROTEIN FLID"/>
    <property type="match status" value="1"/>
</dbReference>
<dbReference type="Proteomes" id="UP000323521">
    <property type="component" value="Chromosome"/>
</dbReference>
<reference evidence="8 9" key="1">
    <citation type="submission" date="2016-10" db="EMBL/GenBank/DDBJ databases">
        <title>Complete Genome Sequence of Peptococcaceae strain DCMF.</title>
        <authorList>
            <person name="Edwards R.J."/>
            <person name="Holland S.I."/>
            <person name="Deshpande N.P."/>
            <person name="Wong Y.K."/>
            <person name="Ertan H."/>
            <person name="Manefield M."/>
            <person name="Russell T.L."/>
            <person name="Lee M.J."/>
        </authorList>
    </citation>
    <scope>NUCLEOTIDE SEQUENCE [LARGE SCALE GENOMIC DNA]</scope>
    <source>
        <strain evidence="8 9">DCMF</strain>
    </source>
</reference>
<feature type="domain" description="Flagellar hook-associated protein 2 N-terminal" evidence="6">
    <location>
        <begin position="8"/>
        <end position="103"/>
    </location>
</feature>
<dbReference type="GO" id="GO:0005576">
    <property type="term" value="C:extracellular region"/>
    <property type="evidence" value="ECO:0007669"/>
    <property type="project" value="UniProtKB-SubCell"/>
</dbReference>
<evidence type="ECO:0000259" key="7">
    <source>
        <dbReference type="Pfam" id="PF07195"/>
    </source>
</evidence>
<keyword evidence="5" id="KW-0964">Secreted</keyword>
<evidence type="ECO:0000256" key="4">
    <source>
        <dbReference type="ARBA" id="ARBA00023143"/>
    </source>
</evidence>
<sequence>MQITGLGTGMDIDSLVESLMTAASGKLTKMKAQQSTYANQLSTWSNIKTKLTSFQSAIEKLQSKDVFQGKAAKSSNEDIVTVSAGSGAATGKYHLHVTSLATSTQVGSAARMGKTVAADAALKDAGLALTVTAGSISVNGTSIDIDPTSDTLNNVLTKINAAVTDVYASFDSGSGKVTFAYIGSDPDGTVQLGSGADSSNFFQAIGVDGQTGAEIISSTSLGSVSTTKVLSSANLNYDSLAASGEFEINGITISYDASTDSLSDIIDRINNSDAQVTANYDATEDKLVLTAQYTGSKTIQMQDLSGNFLAAAGLSGTTQILGENAAYSIDEINGGSTLYNSSNEISGVITGVSFTLAEEGDATITVTNDTEDALSAMKEFVTQYNNAVSAIATATGKDGLLQGDSVANRLKNNLRQYTMNVVGSVSGDLNLASEMGISIDKDGTMTLDESAFKEAMAENSGAVYDLFNSTDGIATRLSNELDTWLKDSTGIIPSQETSLNKLMDNLDTDIETETERLERKQERLYKKFNAMDTAVSALESQLNYVLQMIESMNSDND</sequence>
<evidence type="ECO:0000259" key="6">
    <source>
        <dbReference type="Pfam" id="PF02465"/>
    </source>
</evidence>
<dbReference type="GO" id="GO:0071973">
    <property type="term" value="P:bacterial-type flagellum-dependent cell motility"/>
    <property type="evidence" value="ECO:0007669"/>
    <property type="project" value="TreeGrafter"/>
</dbReference>
<dbReference type="OrthoDB" id="9776025at2"/>
<feature type="domain" description="Flagellar hook-associated protein 2 C-terminal" evidence="7">
    <location>
        <begin position="322"/>
        <end position="539"/>
    </location>
</feature>
<dbReference type="InterPro" id="IPR010809">
    <property type="entry name" value="FliD_C"/>
</dbReference>
<keyword evidence="9" id="KW-1185">Reference proteome</keyword>
<evidence type="ECO:0000313" key="8">
    <source>
        <dbReference type="EMBL" id="ATW25688.1"/>
    </source>
</evidence>
<dbReference type="RefSeq" id="WP_148134951.1">
    <property type="nucleotide sequence ID" value="NZ_CP017634.1"/>
</dbReference>
<accession>A0A3G1KT94</accession>
<dbReference type="InterPro" id="IPR040026">
    <property type="entry name" value="FliD"/>
</dbReference>
<dbReference type="EMBL" id="CP017634">
    <property type="protein sequence ID" value="ATW25688.1"/>
    <property type="molecule type" value="Genomic_DNA"/>
</dbReference>
<keyword evidence="4 5" id="KW-0975">Bacterial flagellum</keyword>
<dbReference type="Pfam" id="PF02465">
    <property type="entry name" value="FliD_N"/>
    <property type="match status" value="1"/>
</dbReference>
<evidence type="ECO:0000256" key="5">
    <source>
        <dbReference type="RuleBase" id="RU362066"/>
    </source>
</evidence>
<dbReference type="GO" id="GO:0007155">
    <property type="term" value="P:cell adhesion"/>
    <property type="evidence" value="ECO:0007669"/>
    <property type="project" value="InterPro"/>
</dbReference>
<evidence type="ECO:0000256" key="1">
    <source>
        <dbReference type="ARBA" id="ARBA00009764"/>
    </source>
</evidence>
<comment type="subcellular location">
    <subcellularLocation>
        <location evidence="5">Secreted</location>
    </subcellularLocation>
    <subcellularLocation>
        <location evidence="5">Bacterial flagellum</location>
    </subcellularLocation>
</comment>
<comment type="function">
    <text evidence="5">Required for morphogenesis and for the elongation of the flagellar filament by facilitating polymerization of the flagellin monomers at the tip of growing filament. Forms a capping structure, which prevents flagellin subunits (transported through the central channel of the flagellum) from leaking out without polymerization at the distal end.</text>
</comment>
<evidence type="ECO:0000256" key="2">
    <source>
        <dbReference type="ARBA" id="ARBA00011255"/>
    </source>
</evidence>
<dbReference type="Pfam" id="PF07195">
    <property type="entry name" value="FliD_C"/>
    <property type="match status" value="1"/>
</dbReference>
<proteinExistence type="inferred from homology"/>
<organism evidence="8 9">
    <name type="scientific">Formimonas warabiya</name>
    <dbReference type="NCBI Taxonomy" id="1761012"/>
    <lineage>
        <taxon>Bacteria</taxon>
        <taxon>Bacillati</taxon>
        <taxon>Bacillota</taxon>
        <taxon>Clostridia</taxon>
        <taxon>Eubacteriales</taxon>
        <taxon>Peptococcaceae</taxon>
        <taxon>Candidatus Formimonas</taxon>
    </lineage>
</organism>
<dbReference type="InterPro" id="IPR003481">
    <property type="entry name" value="FliD_N"/>
</dbReference>
<dbReference type="GO" id="GO:0009424">
    <property type="term" value="C:bacterial-type flagellum hook"/>
    <property type="evidence" value="ECO:0007669"/>
    <property type="project" value="UniProtKB-UniRule"/>
</dbReference>
<keyword evidence="3" id="KW-0175">Coiled coil</keyword>
<dbReference type="GO" id="GO:0009421">
    <property type="term" value="C:bacterial-type flagellum filament cap"/>
    <property type="evidence" value="ECO:0007669"/>
    <property type="project" value="InterPro"/>
</dbReference>
<protein>
    <recommendedName>
        <fullName evidence="5">Flagellar hook-associated protein 2</fullName>
        <shortName evidence="5">HAP2</shortName>
    </recommendedName>
    <alternativeName>
        <fullName evidence="5">Flagellar cap protein</fullName>
    </alternativeName>
</protein>
<comment type="subunit">
    <text evidence="2 5">Homopentamer.</text>
</comment>
<comment type="similarity">
    <text evidence="1 5">Belongs to the FliD family.</text>
</comment>
<dbReference type="KEGG" id="fwa:DCMF_13770"/>
<gene>
    <name evidence="8" type="ORF">DCMF_13770</name>
</gene>
<evidence type="ECO:0000256" key="3">
    <source>
        <dbReference type="ARBA" id="ARBA00023054"/>
    </source>
</evidence>
<dbReference type="Gene3D" id="3.30.70.2120">
    <property type="match status" value="1"/>
</dbReference>